<dbReference type="Pfam" id="PF13463">
    <property type="entry name" value="HTH_27"/>
    <property type="match status" value="1"/>
</dbReference>
<dbReference type="Proteomes" id="UP000219252">
    <property type="component" value="Unassembled WGS sequence"/>
</dbReference>
<dbReference type="InterPro" id="IPR039422">
    <property type="entry name" value="MarR/SlyA-like"/>
</dbReference>
<accession>A0A285UN53</accession>
<dbReference type="PANTHER" id="PTHR33164">
    <property type="entry name" value="TRANSCRIPTIONAL REGULATOR, MARR FAMILY"/>
    <property type="match status" value="1"/>
</dbReference>
<dbReference type="PANTHER" id="PTHR33164:SF43">
    <property type="entry name" value="HTH-TYPE TRANSCRIPTIONAL REPRESSOR YETL"/>
    <property type="match status" value="1"/>
</dbReference>
<name>A0A285UN53_9BACL</name>
<dbReference type="AlphaFoldDB" id="A0A285UN53"/>
<evidence type="ECO:0000313" key="4">
    <source>
        <dbReference type="Proteomes" id="UP000219252"/>
    </source>
</evidence>
<dbReference type="InterPro" id="IPR000835">
    <property type="entry name" value="HTH_MarR-typ"/>
</dbReference>
<evidence type="ECO:0000313" key="3">
    <source>
        <dbReference type="EMBL" id="SOC43345.1"/>
    </source>
</evidence>
<dbReference type="InterPro" id="IPR036390">
    <property type="entry name" value="WH_DNA-bd_sf"/>
</dbReference>
<dbReference type="SUPFAM" id="SSF46785">
    <property type="entry name" value="Winged helix' DNA-binding domain"/>
    <property type="match status" value="1"/>
</dbReference>
<reference evidence="4" key="1">
    <citation type="submission" date="2017-08" db="EMBL/GenBank/DDBJ databases">
        <authorList>
            <person name="Varghese N."/>
            <person name="Submissions S."/>
        </authorList>
    </citation>
    <scope>NUCLEOTIDE SEQUENCE [LARGE SCALE GENOMIC DNA]</scope>
    <source>
        <strain evidence="4">JC23</strain>
    </source>
</reference>
<keyword evidence="1 3" id="KW-0238">DNA-binding</keyword>
<protein>
    <submittedName>
        <fullName evidence="3">DNA-binding MarR family transcriptional regulator</fullName>
    </submittedName>
</protein>
<dbReference type="SMART" id="SM00347">
    <property type="entry name" value="HTH_MARR"/>
    <property type="match status" value="1"/>
</dbReference>
<dbReference type="GO" id="GO:0006950">
    <property type="term" value="P:response to stress"/>
    <property type="evidence" value="ECO:0007669"/>
    <property type="project" value="TreeGrafter"/>
</dbReference>
<evidence type="ECO:0000259" key="2">
    <source>
        <dbReference type="SMART" id="SM00347"/>
    </source>
</evidence>
<evidence type="ECO:0000256" key="1">
    <source>
        <dbReference type="ARBA" id="ARBA00023125"/>
    </source>
</evidence>
<dbReference type="EMBL" id="OBQC01000015">
    <property type="protein sequence ID" value="SOC43345.1"/>
    <property type="molecule type" value="Genomic_DNA"/>
</dbReference>
<keyword evidence="4" id="KW-1185">Reference proteome</keyword>
<dbReference type="Gene3D" id="1.10.10.10">
    <property type="entry name" value="Winged helix-like DNA-binding domain superfamily/Winged helix DNA-binding domain"/>
    <property type="match status" value="1"/>
</dbReference>
<proteinExistence type="predicted"/>
<organism evidence="3 4">
    <name type="scientific">Ureibacillus acetophenoni</name>
    <dbReference type="NCBI Taxonomy" id="614649"/>
    <lineage>
        <taxon>Bacteria</taxon>
        <taxon>Bacillati</taxon>
        <taxon>Bacillota</taxon>
        <taxon>Bacilli</taxon>
        <taxon>Bacillales</taxon>
        <taxon>Caryophanaceae</taxon>
        <taxon>Ureibacillus</taxon>
    </lineage>
</organism>
<gene>
    <name evidence="3" type="ORF">SAMN05877842_11595</name>
</gene>
<sequence length="142" mass="16398">MSKHLNSLGLVNLIIEKNDYVRHMIESMWEEQSDIKISQTEWYIMHKIYGQKPTISDVSKNVTITRQATHKNIKSLQAKGLVEISNSEHSKRDKCISLTQLGVQCCDKHTELKSNLENKIAQVIGEEQLIILKNILKLNWDI</sequence>
<dbReference type="GO" id="GO:0003677">
    <property type="term" value="F:DNA binding"/>
    <property type="evidence" value="ECO:0007669"/>
    <property type="project" value="UniProtKB-KW"/>
</dbReference>
<feature type="domain" description="HTH marR-type" evidence="2">
    <location>
        <begin position="30"/>
        <end position="129"/>
    </location>
</feature>
<dbReference type="InterPro" id="IPR036388">
    <property type="entry name" value="WH-like_DNA-bd_sf"/>
</dbReference>
<dbReference type="GO" id="GO:0003700">
    <property type="term" value="F:DNA-binding transcription factor activity"/>
    <property type="evidence" value="ECO:0007669"/>
    <property type="project" value="InterPro"/>
</dbReference>